<feature type="transmembrane region" description="Helical" evidence="2">
    <location>
        <begin position="28"/>
        <end position="46"/>
    </location>
</feature>
<keyword evidence="2" id="KW-0472">Membrane</keyword>
<keyword evidence="4" id="KW-1185">Reference proteome</keyword>
<gene>
    <name evidence="3" type="ORF">F4554_000352</name>
</gene>
<accession>A0A852Z415</accession>
<keyword evidence="2" id="KW-0812">Transmembrane</keyword>
<reference evidence="3 4" key="1">
    <citation type="submission" date="2020-07" db="EMBL/GenBank/DDBJ databases">
        <title>Sequencing the genomes of 1000 actinobacteria strains.</title>
        <authorList>
            <person name="Klenk H.-P."/>
        </authorList>
    </citation>
    <scope>NUCLEOTIDE SEQUENCE [LARGE SCALE GENOMIC DNA]</scope>
    <source>
        <strain evidence="3 4">DSM 18448</strain>
    </source>
</reference>
<evidence type="ECO:0000256" key="2">
    <source>
        <dbReference type="SAM" id="Phobius"/>
    </source>
</evidence>
<organism evidence="3 4">
    <name type="scientific">Actinopolymorpha rutila</name>
    <dbReference type="NCBI Taxonomy" id="446787"/>
    <lineage>
        <taxon>Bacteria</taxon>
        <taxon>Bacillati</taxon>
        <taxon>Actinomycetota</taxon>
        <taxon>Actinomycetes</taxon>
        <taxon>Propionibacteriales</taxon>
        <taxon>Actinopolymorphaceae</taxon>
        <taxon>Actinopolymorpha</taxon>
    </lineage>
</organism>
<evidence type="ECO:0000313" key="3">
    <source>
        <dbReference type="EMBL" id="NYH87714.1"/>
    </source>
</evidence>
<name>A0A852Z415_9ACTN</name>
<feature type="region of interest" description="Disordered" evidence="1">
    <location>
        <begin position="1"/>
        <end position="25"/>
    </location>
</feature>
<keyword evidence="2" id="KW-1133">Transmembrane helix</keyword>
<sequence length="173" mass="17751">MSNTFDNATTQEPQPIQPAKPPKKKRRWPFVLAAPLAFFLGIAIGASGGDTATATAEAEPTPAKTVEVTVPGPTKTVKVPVPGPTVTVTAKPAGPSGSIPGDGVFLVGSDIKAGTYRAGNDSGNCYWARLSGTSGELGDILANDNPSGPALVTIRSSDKAFSSARCGEWTRVQ</sequence>
<evidence type="ECO:0000256" key="1">
    <source>
        <dbReference type="SAM" id="MobiDB-lite"/>
    </source>
</evidence>
<feature type="compositionally biased region" description="Polar residues" evidence="1">
    <location>
        <begin position="1"/>
        <end position="10"/>
    </location>
</feature>
<dbReference type="AlphaFoldDB" id="A0A852Z415"/>
<protein>
    <submittedName>
        <fullName evidence="3">Uncharacterized protein</fullName>
    </submittedName>
</protein>
<comment type="caution">
    <text evidence="3">The sequence shown here is derived from an EMBL/GenBank/DDBJ whole genome shotgun (WGS) entry which is preliminary data.</text>
</comment>
<dbReference type="EMBL" id="JACBZH010000001">
    <property type="protein sequence ID" value="NYH87714.1"/>
    <property type="molecule type" value="Genomic_DNA"/>
</dbReference>
<dbReference type="RefSeq" id="WP_179785734.1">
    <property type="nucleotide sequence ID" value="NZ_BAAARR010000034.1"/>
</dbReference>
<proteinExistence type="predicted"/>
<evidence type="ECO:0000313" key="4">
    <source>
        <dbReference type="Proteomes" id="UP000579605"/>
    </source>
</evidence>
<dbReference type="Proteomes" id="UP000579605">
    <property type="component" value="Unassembled WGS sequence"/>
</dbReference>